<dbReference type="InterPro" id="IPR029060">
    <property type="entry name" value="PIN-like_dom_sf"/>
</dbReference>
<evidence type="ECO:0000313" key="3">
    <source>
        <dbReference type="Proteomes" id="UP001162156"/>
    </source>
</evidence>
<evidence type="ECO:0000256" key="1">
    <source>
        <dbReference type="ARBA" id="ARBA00007398"/>
    </source>
</evidence>
<dbReference type="Gene3D" id="3.40.50.1010">
    <property type="entry name" value="5'-nuclease"/>
    <property type="match status" value="1"/>
</dbReference>
<dbReference type="AlphaFoldDB" id="A0AAV8WST0"/>
<dbReference type="PANTHER" id="PTHR15665:SF1">
    <property type="entry name" value="PROTEIN ASTEROID HOMOLOG 1"/>
    <property type="match status" value="1"/>
</dbReference>
<dbReference type="PANTHER" id="PTHR15665">
    <property type="entry name" value="ASTEROID PROTEIN"/>
    <property type="match status" value="1"/>
</dbReference>
<dbReference type="Proteomes" id="UP001162156">
    <property type="component" value="Unassembled WGS sequence"/>
</dbReference>
<proteinExistence type="inferred from homology"/>
<accession>A0AAV8WST0</accession>
<organism evidence="2 3">
    <name type="scientific">Rhamnusium bicolor</name>
    <dbReference type="NCBI Taxonomy" id="1586634"/>
    <lineage>
        <taxon>Eukaryota</taxon>
        <taxon>Metazoa</taxon>
        <taxon>Ecdysozoa</taxon>
        <taxon>Arthropoda</taxon>
        <taxon>Hexapoda</taxon>
        <taxon>Insecta</taxon>
        <taxon>Pterygota</taxon>
        <taxon>Neoptera</taxon>
        <taxon>Endopterygota</taxon>
        <taxon>Coleoptera</taxon>
        <taxon>Polyphaga</taxon>
        <taxon>Cucujiformia</taxon>
        <taxon>Chrysomeloidea</taxon>
        <taxon>Cerambycidae</taxon>
        <taxon>Lepturinae</taxon>
        <taxon>Rhagiini</taxon>
        <taxon>Rhamnusium</taxon>
    </lineage>
</organism>
<sequence length="213" mass="24428">MECNITPYVVFDGGYETRKIATVISRMKHKIKSAEQLNSVTEGSISVFPLFLRETFQDIVLKLNIKCVKCDFEGDTETANIARTLNCPVISNDSDFFIFDVLYIPFSTFGMHVQKKKGSYLKETYSYVSCKVYRVEKFLNSFGGMDKSNLPILAVLLGNDYVKRGLFSLFFKHLKMQKCHGSQNEQQKRIKSLIIWLQNETVESAIKKSSKQI</sequence>
<dbReference type="InterPro" id="IPR026832">
    <property type="entry name" value="Asteroid"/>
</dbReference>
<dbReference type="EMBL" id="JANEYF010005077">
    <property type="protein sequence ID" value="KAJ8929302.1"/>
    <property type="molecule type" value="Genomic_DNA"/>
</dbReference>
<dbReference type="SUPFAM" id="SSF88723">
    <property type="entry name" value="PIN domain-like"/>
    <property type="match status" value="1"/>
</dbReference>
<gene>
    <name evidence="2" type="ORF">NQ314_018009</name>
</gene>
<keyword evidence="3" id="KW-1185">Reference proteome</keyword>
<protein>
    <submittedName>
        <fullName evidence="2">Uncharacterized protein</fullName>
    </submittedName>
</protein>
<evidence type="ECO:0000313" key="2">
    <source>
        <dbReference type="EMBL" id="KAJ8929302.1"/>
    </source>
</evidence>
<comment type="caution">
    <text evidence="2">The sequence shown here is derived from an EMBL/GenBank/DDBJ whole genome shotgun (WGS) entry which is preliminary data.</text>
</comment>
<comment type="similarity">
    <text evidence="1">Belongs to the asteroid family.</text>
</comment>
<name>A0AAV8WST0_9CUCU</name>
<reference evidence="2" key="1">
    <citation type="journal article" date="2023" name="Insect Mol. Biol.">
        <title>Genome sequencing provides insights into the evolution of gene families encoding plant cell wall-degrading enzymes in longhorned beetles.</title>
        <authorList>
            <person name="Shin N.R."/>
            <person name="Okamura Y."/>
            <person name="Kirsch R."/>
            <person name="Pauchet Y."/>
        </authorList>
    </citation>
    <scope>NUCLEOTIDE SEQUENCE</scope>
    <source>
        <strain evidence="2">RBIC_L_NR</strain>
    </source>
</reference>